<keyword evidence="6" id="KW-0342">GTP-binding</keyword>
<evidence type="ECO:0000256" key="3">
    <source>
        <dbReference type="ARBA" id="ARBA00022741"/>
    </source>
</evidence>
<dbReference type="PANTHER" id="PTHR47917:SF1">
    <property type="entry name" value="COENZYME F420:L-GLUTAMATE LIGASE"/>
    <property type="match status" value="1"/>
</dbReference>
<keyword evidence="8" id="KW-0511">Multifunctional enzyme</keyword>
<dbReference type="RefSeq" id="WP_203657932.1">
    <property type="nucleotide sequence ID" value="NZ_BAAAZM010000005.1"/>
</dbReference>
<dbReference type="Proteomes" id="UP000612808">
    <property type="component" value="Unassembled WGS sequence"/>
</dbReference>
<protein>
    <submittedName>
        <fullName evidence="10">Coenzyme F420:L-glutamate ligase</fullName>
    </submittedName>
</protein>
<reference evidence="10" key="1">
    <citation type="submission" date="2021-01" db="EMBL/GenBank/DDBJ databases">
        <title>Whole genome shotgun sequence of Actinocatenispora rupis NBRC 107355.</title>
        <authorList>
            <person name="Komaki H."/>
            <person name="Tamura T."/>
        </authorList>
    </citation>
    <scope>NUCLEOTIDE SEQUENCE</scope>
    <source>
        <strain evidence="10">NBRC 107355</strain>
    </source>
</reference>
<evidence type="ECO:0000313" key="10">
    <source>
        <dbReference type="EMBL" id="GID11947.1"/>
    </source>
</evidence>
<evidence type="ECO:0000256" key="2">
    <source>
        <dbReference type="ARBA" id="ARBA00022723"/>
    </source>
</evidence>
<dbReference type="Gene3D" id="3.30.1330.100">
    <property type="entry name" value="CofE-like"/>
    <property type="match status" value="1"/>
</dbReference>
<dbReference type="InterPro" id="IPR008225">
    <property type="entry name" value="F420-0_g-glutamyl_ligase"/>
</dbReference>
<evidence type="ECO:0000256" key="4">
    <source>
        <dbReference type="ARBA" id="ARBA00022842"/>
    </source>
</evidence>
<dbReference type="GO" id="GO:0016491">
    <property type="term" value="F:oxidoreductase activity"/>
    <property type="evidence" value="ECO:0007669"/>
    <property type="project" value="InterPro"/>
</dbReference>
<evidence type="ECO:0000256" key="1">
    <source>
        <dbReference type="ARBA" id="ARBA00022598"/>
    </source>
</evidence>
<dbReference type="GO" id="GO:0046872">
    <property type="term" value="F:metal ion binding"/>
    <property type="evidence" value="ECO:0007669"/>
    <property type="project" value="UniProtKB-KW"/>
</dbReference>
<dbReference type="Gene3D" id="3.90.1660.10">
    <property type="entry name" value="CofE-like domain"/>
    <property type="match status" value="1"/>
</dbReference>
<keyword evidence="7" id="KW-0464">Manganese</keyword>
<dbReference type="InterPro" id="IPR002847">
    <property type="entry name" value="F420-0_gamma-glut_ligase-dom"/>
</dbReference>
<evidence type="ECO:0000259" key="9">
    <source>
        <dbReference type="Pfam" id="PF01996"/>
    </source>
</evidence>
<dbReference type="PANTHER" id="PTHR47917">
    <property type="match status" value="1"/>
</dbReference>
<name>A0A8J3NCM6_9ACTN</name>
<dbReference type="NCBIfam" id="TIGR01916">
    <property type="entry name" value="F420_cofE"/>
    <property type="match status" value="1"/>
</dbReference>
<sequence length="422" mass="43301">MAEPITVVPLAGIGEVRPGDDLAALVAGLGADLRDDDVLVVTSKIVSKAEGRLVPVPPDPAGREAARLAAVDAETAAVVASRGRTRIVRTRHGLVMAAAGVDASNVDSDRLALLPLDPDASARRLRAGLAARLGIRVAVVVTDTMGRPWRDGQTDVAIGAAGIAPLRDHRGQTDAYGNDLSVTAAAVIDELAGAADLVKGKTSGVPVAVVRGLGPLPADDGPGAAALVRPLESDMFALGTAEARAAGRRDVLAVRLAGEELSPEPVPDPPVRRAVAVMRGQASEPDLWRYVRVQSPAARAALAAVLPGPYDEDLVAHAPVLLVAFRTVPMDAFDLDEDDPEAMAGVLRQMDGIAATAEALTAEGLVHVLVSPGLVDPPDPVALGAALDVPATWQFLGVSAAGWPAKPVEPADGDPGDAYLER</sequence>
<keyword evidence="11" id="KW-1185">Reference proteome</keyword>
<feature type="domain" description="Coenzyme F420:L-glutamate ligase-like" evidence="9">
    <location>
        <begin position="13"/>
        <end position="212"/>
    </location>
</feature>
<dbReference type="NCBIfam" id="NF009810">
    <property type="entry name" value="PRK13294.1"/>
    <property type="match status" value="1"/>
</dbReference>
<accession>A0A8J3NCM6</accession>
<dbReference type="AlphaFoldDB" id="A0A8J3NCM6"/>
<organism evidence="10 11">
    <name type="scientific">Actinocatenispora rupis</name>
    <dbReference type="NCBI Taxonomy" id="519421"/>
    <lineage>
        <taxon>Bacteria</taxon>
        <taxon>Bacillati</taxon>
        <taxon>Actinomycetota</taxon>
        <taxon>Actinomycetes</taxon>
        <taxon>Micromonosporales</taxon>
        <taxon>Micromonosporaceae</taxon>
        <taxon>Actinocatenispora</taxon>
    </lineage>
</organism>
<dbReference type="InterPro" id="IPR000415">
    <property type="entry name" value="Nitroreductase-like"/>
</dbReference>
<keyword evidence="2" id="KW-0479">Metal-binding</keyword>
<evidence type="ECO:0000313" key="11">
    <source>
        <dbReference type="Proteomes" id="UP000612808"/>
    </source>
</evidence>
<comment type="caution">
    <text evidence="10">The sequence shown here is derived from an EMBL/GenBank/DDBJ whole genome shotgun (WGS) entry which is preliminary data.</text>
</comment>
<dbReference type="GO" id="GO:0005525">
    <property type="term" value="F:GTP binding"/>
    <property type="evidence" value="ECO:0007669"/>
    <property type="project" value="UniProtKB-KW"/>
</dbReference>
<evidence type="ECO:0000256" key="6">
    <source>
        <dbReference type="ARBA" id="ARBA00023134"/>
    </source>
</evidence>
<dbReference type="EMBL" id="BOMB01000015">
    <property type="protein sequence ID" value="GID11947.1"/>
    <property type="molecule type" value="Genomic_DNA"/>
</dbReference>
<evidence type="ECO:0000256" key="5">
    <source>
        <dbReference type="ARBA" id="ARBA00022958"/>
    </source>
</evidence>
<keyword evidence="1 10" id="KW-0436">Ligase</keyword>
<proteinExistence type="predicted"/>
<dbReference type="GO" id="GO:0052618">
    <property type="term" value="F:coenzyme F420-0:L-glutamate ligase activity"/>
    <property type="evidence" value="ECO:0007669"/>
    <property type="project" value="TreeGrafter"/>
</dbReference>
<keyword evidence="4" id="KW-0460">Magnesium</keyword>
<dbReference type="SUPFAM" id="SSF144010">
    <property type="entry name" value="CofE-like"/>
    <property type="match status" value="1"/>
</dbReference>
<evidence type="ECO:0000256" key="8">
    <source>
        <dbReference type="ARBA" id="ARBA00023268"/>
    </source>
</evidence>
<keyword evidence="5" id="KW-0630">Potassium</keyword>
<evidence type="ECO:0000256" key="7">
    <source>
        <dbReference type="ARBA" id="ARBA00023211"/>
    </source>
</evidence>
<keyword evidence="3" id="KW-0547">Nucleotide-binding</keyword>
<dbReference type="SUPFAM" id="SSF55469">
    <property type="entry name" value="FMN-dependent nitroreductase-like"/>
    <property type="match status" value="1"/>
</dbReference>
<dbReference type="Gene3D" id="3.40.109.10">
    <property type="entry name" value="NADH Oxidase"/>
    <property type="match status" value="1"/>
</dbReference>
<dbReference type="Pfam" id="PF01996">
    <property type="entry name" value="F420_ligase"/>
    <property type="match status" value="1"/>
</dbReference>
<gene>
    <name evidence="10" type="primary">fbiB</name>
    <name evidence="10" type="ORF">Aru02nite_28360</name>
</gene>